<proteinExistence type="predicted"/>
<gene>
    <name evidence="1" type="ORF">HMPREF9629_01604</name>
</gene>
<accession>G9WZK3</accession>
<dbReference type="AlphaFoldDB" id="G9WZK3"/>
<organism evidence="1 2">
    <name type="scientific">Peptoanaerobacter stomatis</name>
    <dbReference type="NCBI Taxonomy" id="796937"/>
    <lineage>
        <taxon>Bacteria</taxon>
        <taxon>Bacillati</taxon>
        <taxon>Bacillota</taxon>
        <taxon>Clostridia</taxon>
        <taxon>Peptostreptococcales</taxon>
        <taxon>Filifactoraceae</taxon>
        <taxon>Peptoanaerobacter</taxon>
    </lineage>
</organism>
<dbReference type="EMBL" id="AFZE01000008">
    <property type="protein sequence ID" value="EHL15890.1"/>
    <property type="molecule type" value="Genomic_DNA"/>
</dbReference>
<protein>
    <submittedName>
        <fullName evidence="1">Uncharacterized protein</fullName>
    </submittedName>
</protein>
<evidence type="ECO:0000313" key="2">
    <source>
        <dbReference type="Proteomes" id="UP000006437"/>
    </source>
</evidence>
<comment type="caution">
    <text evidence="1">The sequence shown here is derived from an EMBL/GenBank/DDBJ whole genome shotgun (WGS) entry which is preliminary data.</text>
</comment>
<sequence length="130" mass="15450">MQLTDKAVYIDGKQADMNWRYRYSINYTRNQEVDTSPITMINKSFYENGTYSGPQNVKSDDCIEVKMTGFSYMYFHNNLNTGEYEFYYIKPSEMIASGYYSFYVDVNTGKAIDTEWNWYARKLQMPQDLK</sequence>
<reference evidence="1 2" key="1">
    <citation type="submission" date="2011-08" db="EMBL/GenBank/DDBJ databases">
        <title>The Genome Sequence of Eubacteriaceae bacterium ACC19a.</title>
        <authorList>
            <consortium name="The Broad Institute Genome Sequencing Platform"/>
            <person name="Earl A."/>
            <person name="Ward D."/>
            <person name="Feldgarden M."/>
            <person name="Gevers D."/>
            <person name="Sizova M."/>
            <person name="Hazen A."/>
            <person name="Epstein S."/>
            <person name="Young S.K."/>
            <person name="Zeng Q."/>
            <person name="Gargeya S."/>
            <person name="Fitzgerald M."/>
            <person name="Haas B."/>
            <person name="Abouelleil A."/>
            <person name="Alvarado L."/>
            <person name="Arachchi H.M."/>
            <person name="Berlin A."/>
            <person name="Brown A."/>
            <person name="Chapman S.B."/>
            <person name="Chen Z."/>
            <person name="Dunbar C."/>
            <person name="Freedman E."/>
            <person name="Gearin G."/>
            <person name="Gellesch M."/>
            <person name="Goldberg J."/>
            <person name="Griggs A."/>
            <person name="Gujja S."/>
            <person name="Heiman D."/>
            <person name="Howarth C."/>
            <person name="Larson L."/>
            <person name="Lui A."/>
            <person name="MacDonald P.J.P."/>
            <person name="Montmayeur A."/>
            <person name="Murphy C."/>
            <person name="Neiman D."/>
            <person name="Pearson M."/>
            <person name="Priest M."/>
            <person name="Roberts A."/>
            <person name="Saif S."/>
            <person name="Shea T."/>
            <person name="Shenoy N."/>
            <person name="Sisk P."/>
            <person name="Stolte C."/>
            <person name="Sykes S."/>
            <person name="Wortman J."/>
            <person name="Nusbaum C."/>
            <person name="Birren B."/>
        </authorList>
    </citation>
    <scope>NUCLEOTIDE SEQUENCE [LARGE SCALE GENOMIC DNA]</scope>
    <source>
        <strain evidence="1 2">ACC19a</strain>
    </source>
</reference>
<dbReference type="BioCyc" id="EBAC796937-HMP:GMGH-1609-MONOMER"/>
<name>G9WZK3_9FIRM</name>
<dbReference type="Proteomes" id="UP000006437">
    <property type="component" value="Unassembled WGS sequence"/>
</dbReference>
<dbReference type="HOGENOM" id="CLU_1936065_0_0_9"/>
<dbReference type="RefSeq" id="WP_009525833.1">
    <property type="nucleotide sequence ID" value="NZ_JH414557.1"/>
</dbReference>
<evidence type="ECO:0000313" key="1">
    <source>
        <dbReference type="EMBL" id="EHL15890.1"/>
    </source>
</evidence>